<evidence type="ECO:0008006" key="3">
    <source>
        <dbReference type="Google" id="ProtNLM"/>
    </source>
</evidence>
<sequence>MTHTRAVAVKTALYQRLSAAPELAGVDVAYSWDGSDVERERIYLGRITSTSTLAIFGGSPRIKRDEQLSVTLYIVVRIPGGTVAETDARADELAAAVEELLTVDPGLSGVQGLSYATVAGHELEYLLDDDGCTSVLAYRITCSSRLR</sequence>
<evidence type="ECO:0000313" key="1">
    <source>
        <dbReference type="EMBL" id="SDN73814.1"/>
    </source>
</evidence>
<evidence type="ECO:0000313" key="2">
    <source>
        <dbReference type="Proteomes" id="UP000183376"/>
    </source>
</evidence>
<dbReference type="RefSeq" id="WP_030431963.1">
    <property type="nucleotide sequence ID" value="NZ_JOEF01000022.1"/>
</dbReference>
<dbReference type="EMBL" id="LT629701">
    <property type="protein sequence ID" value="SDN73814.1"/>
    <property type="molecule type" value="Genomic_DNA"/>
</dbReference>
<dbReference type="eggNOG" id="ENOG50312TQ">
    <property type="taxonomic scope" value="Bacteria"/>
</dbReference>
<proteinExistence type="predicted"/>
<protein>
    <recommendedName>
        <fullName evidence="3">Gp37 protein</fullName>
    </recommendedName>
</protein>
<accession>A0A1H0DUF2</accession>
<reference evidence="1 2" key="1">
    <citation type="submission" date="2016-10" db="EMBL/GenBank/DDBJ databases">
        <authorList>
            <person name="de Groot N.N."/>
        </authorList>
    </citation>
    <scope>NUCLEOTIDE SEQUENCE [LARGE SCALE GENOMIC DNA]</scope>
    <source>
        <strain evidence="1 2">DSM 44149</strain>
    </source>
</reference>
<gene>
    <name evidence="1" type="ORF">SAMN04489726_8002</name>
</gene>
<dbReference type="AlphaFoldDB" id="A0A1H0DUF2"/>
<organism evidence="1 2">
    <name type="scientific">Allokutzneria albata</name>
    <name type="common">Kibdelosporangium albatum</name>
    <dbReference type="NCBI Taxonomy" id="211114"/>
    <lineage>
        <taxon>Bacteria</taxon>
        <taxon>Bacillati</taxon>
        <taxon>Actinomycetota</taxon>
        <taxon>Actinomycetes</taxon>
        <taxon>Pseudonocardiales</taxon>
        <taxon>Pseudonocardiaceae</taxon>
        <taxon>Allokutzneria</taxon>
    </lineage>
</organism>
<keyword evidence="2" id="KW-1185">Reference proteome</keyword>
<dbReference type="Proteomes" id="UP000183376">
    <property type="component" value="Chromosome I"/>
</dbReference>
<name>A0A1H0DUF2_ALLAB</name>
<dbReference type="STRING" id="211114.SAMN04489726_8002"/>